<dbReference type="Gene3D" id="1.10.286.10">
    <property type="match status" value="1"/>
</dbReference>
<dbReference type="GO" id="GO:0003934">
    <property type="term" value="F:GTP cyclohydrolase I activity"/>
    <property type="evidence" value="ECO:0007669"/>
    <property type="project" value="UniProtKB-EC"/>
</dbReference>
<dbReference type="GO" id="GO:0006729">
    <property type="term" value="P:tetrahydrobiopterin biosynthetic process"/>
    <property type="evidence" value="ECO:0007669"/>
    <property type="project" value="TreeGrafter"/>
</dbReference>
<protein>
    <recommendedName>
        <fullName evidence="3">GTP cyclohydrolase I</fullName>
        <ecNumber evidence="3">3.5.4.16</ecNumber>
    </recommendedName>
</protein>
<dbReference type="SUPFAM" id="SSF55620">
    <property type="entry name" value="Tetrahydrobiopterin biosynthesis enzymes-like"/>
    <property type="match status" value="1"/>
</dbReference>
<feature type="domain" description="GTP cyclohydrolase I" evidence="5">
    <location>
        <begin position="26"/>
        <end position="204"/>
    </location>
</feature>
<accession>R4TMI5</accession>
<dbReference type="PROSITE" id="PS00860">
    <property type="entry name" value="GTP_CYCLOHYDROL_1_2"/>
    <property type="match status" value="1"/>
</dbReference>
<dbReference type="KEGG" id="vg:16193563"/>
<evidence type="ECO:0000313" key="7">
    <source>
        <dbReference type="Proteomes" id="UP000202086"/>
    </source>
</evidence>
<evidence type="ECO:0000256" key="3">
    <source>
        <dbReference type="ARBA" id="ARBA00012715"/>
    </source>
</evidence>
<dbReference type="InterPro" id="IPR043133">
    <property type="entry name" value="GTP-CH-I_C/QueF"/>
</dbReference>
<dbReference type="Pfam" id="PF01227">
    <property type="entry name" value="GTP_cyclohydroI"/>
    <property type="match status" value="1"/>
</dbReference>
<comment type="pathway">
    <text evidence="2">Cofactor biosynthesis; 7,8-dihydroneopterin triphosphate biosynthesis; 7,8-dihydroneopterin triphosphate from GTP: step 1/1.</text>
</comment>
<name>R4TMI5_9CAUD</name>
<sequence length="208" mass="23657">MMADDETTTGMDEMKESDVNYEEAVEAAGDFLEALGLDLENEHLKGTPERLARSRAYELFEGLQEDPREHLKRTFEDDESVSDQFVIVDNIQVESMCAHHFLPFRGRAHVGYIPDEEVVGLSKLARVVNGYARRPQVQERLTNQIADAIDEELDPEAVVVFIRAEHECMSCRGIEEAHSATRTTALRGKARDEAHIKDEFYQMLRTGE</sequence>
<dbReference type="EC" id="3.5.4.16" evidence="3"/>
<comment type="catalytic activity">
    <reaction evidence="1">
        <text>GTP + H2O = 7,8-dihydroneopterin 3'-triphosphate + formate + H(+)</text>
        <dbReference type="Rhea" id="RHEA:17473"/>
        <dbReference type="ChEBI" id="CHEBI:15377"/>
        <dbReference type="ChEBI" id="CHEBI:15378"/>
        <dbReference type="ChEBI" id="CHEBI:15740"/>
        <dbReference type="ChEBI" id="CHEBI:37565"/>
        <dbReference type="ChEBI" id="CHEBI:58462"/>
        <dbReference type="EC" id="3.5.4.16"/>
    </reaction>
</comment>
<dbReference type="UniPathway" id="UPA00848">
    <property type="reaction ID" value="UER00151"/>
</dbReference>
<dbReference type="InterPro" id="IPR020602">
    <property type="entry name" value="GTP_CycHdrlase_I_dom"/>
</dbReference>
<evidence type="ECO:0000313" key="6">
    <source>
        <dbReference type="EMBL" id="AGM11927.1"/>
    </source>
</evidence>
<dbReference type="HAMAP" id="MF_00223">
    <property type="entry name" value="FolE"/>
    <property type="match status" value="1"/>
</dbReference>
<dbReference type="InterPro" id="IPR043134">
    <property type="entry name" value="GTP-CH-I_N"/>
</dbReference>
<evidence type="ECO:0000259" key="5">
    <source>
        <dbReference type="Pfam" id="PF01227"/>
    </source>
</evidence>
<dbReference type="InterPro" id="IPR018234">
    <property type="entry name" value="GTP_CycHdrlase_I_CS"/>
</dbReference>
<gene>
    <name evidence="6" type="primary">65</name>
    <name evidence="6" type="ORF">DNAM5_65</name>
</gene>
<dbReference type="Gene3D" id="3.30.1130.10">
    <property type="match status" value="1"/>
</dbReference>
<dbReference type="Proteomes" id="UP000202086">
    <property type="component" value="Segment"/>
</dbReference>
<dbReference type="GO" id="GO:0005525">
    <property type="term" value="F:GTP binding"/>
    <property type="evidence" value="ECO:0007669"/>
    <property type="project" value="TreeGrafter"/>
</dbReference>
<dbReference type="FunFam" id="3.30.1130.10:FF:000001">
    <property type="entry name" value="GTP cyclohydrolase 1"/>
    <property type="match status" value="1"/>
</dbReference>
<keyword evidence="4 6" id="KW-0378">Hydrolase</keyword>
<evidence type="ECO:0000256" key="2">
    <source>
        <dbReference type="ARBA" id="ARBA00005080"/>
    </source>
</evidence>
<evidence type="ECO:0000256" key="4">
    <source>
        <dbReference type="ARBA" id="ARBA00022801"/>
    </source>
</evidence>
<dbReference type="GO" id="GO:0046654">
    <property type="term" value="P:tetrahydrofolate biosynthetic process"/>
    <property type="evidence" value="ECO:0007669"/>
    <property type="project" value="InterPro"/>
</dbReference>
<dbReference type="RefSeq" id="YP_008059626.1">
    <property type="nucleotide sequence ID" value="NC_021330.1"/>
</dbReference>
<evidence type="ECO:0000256" key="1">
    <source>
        <dbReference type="ARBA" id="ARBA00001052"/>
    </source>
</evidence>
<dbReference type="PANTHER" id="PTHR11109">
    <property type="entry name" value="GTP CYCLOHYDROLASE I"/>
    <property type="match status" value="1"/>
</dbReference>
<proteinExistence type="inferred from homology"/>
<keyword evidence="7" id="KW-1185">Reference proteome</keyword>
<dbReference type="EMBL" id="KC292029">
    <property type="protein sequence ID" value="AGM11927.1"/>
    <property type="molecule type" value="Genomic_DNA"/>
</dbReference>
<reference evidence="6 7" key="1">
    <citation type="submission" date="2012-12" db="EMBL/GenBank/DDBJ databases">
        <authorList>
            <person name="Sencilo A."/>
            <person name="Jacobs-Sera D."/>
            <person name="Russell D.A."/>
            <person name="Ko C."/>
            <person name="Atanasova N."/>
            <person name="Osterlund E."/>
            <person name="Oksanen H.M."/>
            <person name="Bamford D.H."/>
            <person name="Hatfull G.F."/>
            <person name="Roine E."/>
            <person name="Hendrix R.W."/>
        </authorList>
    </citation>
    <scope>NUCLEOTIDE SEQUENCE [LARGE SCALE GENOMIC DNA]</scope>
</reference>
<dbReference type="PANTHER" id="PTHR11109:SF7">
    <property type="entry name" value="GTP CYCLOHYDROLASE 1"/>
    <property type="match status" value="1"/>
</dbReference>
<dbReference type="NCBIfam" id="NF006825">
    <property type="entry name" value="PRK09347.1-2"/>
    <property type="match status" value="1"/>
</dbReference>
<dbReference type="GeneID" id="16193563"/>
<organism evidence="6 7">
    <name type="scientific">Haloarcula californiae tailed virus 1</name>
    <dbReference type="NCBI Taxonomy" id="1273746"/>
    <lineage>
        <taxon>Viruses</taxon>
        <taxon>Duplodnaviria</taxon>
        <taxon>Heunggongvirae</taxon>
        <taxon>Uroviricota</taxon>
        <taxon>Caudoviricetes</taxon>
        <taxon>Thumleimavirales</taxon>
        <taxon>Druskaviridae</taxon>
        <taxon>Hacavirus</taxon>
        <taxon>Hacavirus italiense</taxon>
        <taxon>Hacavirus HCTV1</taxon>
    </lineage>
</organism>
<dbReference type="InterPro" id="IPR001474">
    <property type="entry name" value="GTP_CycHdrlase_I"/>
</dbReference>
<dbReference type="NCBIfam" id="NF006826">
    <property type="entry name" value="PRK09347.1-3"/>
    <property type="match status" value="1"/>
</dbReference>
<dbReference type="OrthoDB" id="9799at10239"/>
<dbReference type="GO" id="GO:0008270">
    <property type="term" value="F:zinc ion binding"/>
    <property type="evidence" value="ECO:0007669"/>
    <property type="project" value="TreeGrafter"/>
</dbReference>
<dbReference type="NCBIfam" id="TIGR00063">
    <property type="entry name" value="folE"/>
    <property type="match status" value="1"/>
</dbReference>